<comment type="similarity">
    <text evidence="2">Belongs to the NK-2 homeobox family.</text>
</comment>
<gene>
    <name evidence="16" type="ORF">CBOVIS_LOCUS2143</name>
</gene>
<dbReference type="SUPFAM" id="SSF46689">
    <property type="entry name" value="Homeodomain-like"/>
    <property type="match status" value="1"/>
</dbReference>
<feature type="DNA-binding region" description="Homeobox" evidence="12">
    <location>
        <begin position="127"/>
        <end position="186"/>
    </location>
</feature>
<dbReference type="GO" id="GO:0030154">
    <property type="term" value="P:cell differentiation"/>
    <property type="evidence" value="ECO:0007669"/>
    <property type="project" value="TreeGrafter"/>
</dbReference>
<dbReference type="InterPro" id="IPR017970">
    <property type="entry name" value="Homeobox_CS"/>
</dbReference>
<evidence type="ECO:0000256" key="14">
    <source>
        <dbReference type="SAM" id="MobiDB-lite"/>
    </source>
</evidence>
<dbReference type="PANTHER" id="PTHR24340:SF41">
    <property type="entry name" value="MUSCLE-SPECIFIC HOMEOBOX PROTEIN TINMAN-RELATED"/>
    <property type="match status" value="1"/>
</dbReference>
<feature type="region of interest" description="Disordered" evidence="14">
    <location>
        <begin position="1"/>
        <end position="29"/>
    </location>
</feature>
<name>A0A8S1EMA5_9PELO</name>
<keyword evidence="6 12" id="KW-0238">DNA-binding</keyword>
<evidence type="ECO:0000256" key="9">
    <source>
        <dbReference type="ARBA" id="ARBA00023242"/>
    </source>
</evidence>
<dbReference type="InterPro" id="IPR020479">
    <property type="entry name" value="HD_metazoa"/>
</dbReference>
<dbReference type="PANTHER" id="PTHR24340">
    <property type="entry name" value="HOMEOBOX PROTEIN NKX"/>
    <property type="match status" value="1"/>
</dbReference>
<comment type="subcellular location">
    <subcellularLocation>
        <location evidence="1 12 13">Nucleus</location>
    </subcellularLocation>
</comment>
<sequence length="250" mass="28503">MSEKEDEKKPSSPSSSSKSECNDEKASTQIPKFSMSNILSPFENLARVQQQLLRMAAQSEAARLQYPASSTNRPICFPNAFPNSYAMANWYNGSDPRFGATPSPLLPCSIDPTRPPMHTFPMALSQRRKRRVLFSQAQVYELERRFKQAKYLTAPEREQLANSIRLTPTQVKIWFQNHRYKCKRQEKEKAMSGLCQTEGSSPRADNDDEDEKYSIEGDDEEEKNEPKGKSAIFSMAYSSAAYYAAAQLRW</sequence>
<dbReference type="InterPro" id="IPR050394">
    <property type="entry name" value="Homeobox_NK-like"/>
</dbReference>
<feature type="compositionally biased region" description="Basic and acidic residues" evidence="14">
    <location>
        <begin position="1"/>
        <end position="10"/>
    </location>
</feature>
<evidence type="ECO:0000256" key="11">
    <source>
        <dbReference type="ARBA" id="ARBA00068167"/>
    </source>
</evidence>
<dbReference type="GO" id="GO:0000978">
    <property type="term" value="F:RNA polymerase II cis-regulatory region sequence-specific DNA binding"/>
    <property type="evidence" value="ECO:0007669"/>
    <property type="project" value="TreeGrafter"/>
</dbReference>
<reference evidence="16 17" key="1">
    <citation type="submission" date="2020-04" db="EMBL/GenBank/DDBJ databases">
        <authorList>
            <person name="Laetsch R D."/>
            <person name="Stevens L."/>
            <person name="Kumar S."/>
            <person name="Blaxter L. M."/>
        </authorList>
    </citation>
    <scope>NUCLEOTIDE SEQUENCE [LARGE SCALE GENOMIC DNA]</scope>
</reference>
<feature type="compositionally biased region" description="Acidic residues" evidence="14">
    <location>
        <begin position="206"/>
        <end position="223"/>
    </location>
</feature>
<evidence type="ECO:0000256" key="6">
    <source>
        <dbReference type="ARBA" id="ARBA00023125"/>
    </source>
</evidence>
<evidence type="ECO:0000256" key="7">
    <source>
        <dbReference type="ARBA" id="ARBA00023155"/>
    </source>
</evidence>
<evidence type="ECO:0000256" key="2">
    <source>
        <dbReference type="ARBA" id="ARBA00005661"/>
    </source>
</evidence>
<comment type="caution">
    <text evidence="16">The sequence shown here is derived from an EMBL/GenBank/DDBJ whole genome shotgun (WGS) entry which is preliminary data.</text>
</comment>
<dbReference type="EMBL" id="CADEPM010000001">
    <property type="protein sequence ID" value="CAB3398920.1"/>
    <property type="molecule type" value="Genomic_DNA"/>
</dbReference>
<dbReference type="AlphaFoldDB" id="A0A8S1EMA5"/>
<dbReference type="GO" id="GO:0000981">
    <property type="term" value="F:DNA-binding transcription factor activity, RNA polymerase II-specific"/>
    <property type="evidence" value="ECO:0007669"/>
    <property type="project" value="InterPro"/>
</dbReference>
<evidence type="ECO:0000256" key="3">
    <source>
        <dbReference type="ARBA" id="ARBA00022473"/>
    </source>
</evidence>
<organism evidence="16 17">
    <name type="scientific">Caenorhabditis bovis</name>
    <dbReference type="NCBI Taxonomy" id="2654633"/>
    <lineage>
        <taxon>Eukaryota</taxon>
        <taxon>Metazoa</taxon>
        <taxon>Ecdysozoa</taxon>
        <taxon>Nematoda</taxon>
        <taxon>Chromadorea</taxon>
        <taxon>Rhabditida</taxon>
        <taxon>Rhabditina</taxon>
        <taxon>Rhabditomorpha</taxon>
        <taxon>Rhabditoidea</taxon>
        <taxon>Rhabditidae</taxon>
        <taxon>Peloderinae</taxon>
        <taxon>Caenorhabditis</taxon>
    </lineage>
</organism>
<keyword evidence="7 12" id="KW-0371">Homeobox</keyword>
<dbReference type="OrthoDB" id="3137333at2759"/>
<dbReference type="GO" id="GO:0007399">
    <property type="term" value="P:nervous system development"/>
    <property type="evidence" value="ECO:0007669"/>
    <property type="project" value="UniProtKB-KW"/>
</dbReference>
<dbReference type="PROSITE" id="PS50071">
    <property type="entry name" value="HOMEOBOX_2"/>
    <property type="match status" value="1"/>
</dbReference>
<protein>
    <recommendedName>
        <fullName evidence="11">Homeobox protein ceh-24</fullName>
    </recommendedName>
</protein>
<dbReference type="FunFam" id="1.10.10.60:FF:000296">
    <property type="entry name" value="Scarecrow, isoform A"/>
    <property type="match status" value="1"/>
</dbReference>
<evidence type="ECO:0000256" key="12">
    <source>
        <dbReference type="PROSITE-ProRule" id="PRU00108"/>
    </source>
</evidence>
<keyword evidence="3" id="KW-0217">Developmental protein</keyword>
<evidence type="ECO:0000313" key="16">
    <source>
        <dbReference type="EMBL" id="CAB3398920.1"/>
    </source>
</evidence>
<keyword evidence="5" id="KW-0805">Transcription regulation</keyword>
<dbReference type="PROSITE" id="PS00027">
    <property type="entry name" value="HOMEOBOX_1"/>
    <property type="match status" value="1"/>
</dbReference>
<dbReference type="Pfam" id="PF00046">
    <property type="entry name" value="Homeodomain"/>
    <property type="match status" value="1"/>
</dbReference>
<dbReference type="CDD" id="cd00086">
    <property type="entry name" value="homeodomain"/>
    <property type="match status" value="1"/>
</dbReference>
<dbReference type="Gene3D" id="1.10.10.60">
    <property type="entry name" value="Homeodomain-like"/>
    <property type="match status" value="1"/>
</dbReference>
<evidence type="ECO:0000313" key="17">
    <source>
        <dbReference type="Proteomes" id="UP000494206"/>
    </source>
</evidence>
<feature type="domain" description="Homeobox" evidence="15">
    <location>
        <begin position="125"/>
        <end position="185"/>
    </location>
</feature>
<accession>A0A8S1EMA5</accession>
<dbReference type="Proteomes" id="UP000494206">
    <property type="component" value="Unassembled WGS sequence"/>
</dbReference>
<keyword evidence="9 12" id="KW-0539">Nucleus</keyword>
<keyword evidence="17" id="KW-1185">Reference proteome</keyword>
<keyword evidence="8" id="KW-0804">Transcription</keyword>
<keyword evidence="4" id="KW-0524">Neurogenesis</keyword>
<evidence type="ECO:0000256" key="13">
    <source>
        <dbReference type="RuleBase" id="RU000682"/>
    </source>
</evidence>
<dbReference type="InterPro" id="IPR009057">
    <property type="entry name" value="Homeodomain-like_sf"/>
</dbReference>
<evidence type="ECO:0000259" key="15">
    <source>
        <dbReference type="PROSITE" id="PS50071"/>
    </source>
</evidence>
<evidence type="ECO:0000256" key="4">
    <source>
        <dbReference type="ARBA" id="ARBA00022902"/>
    </source>
</evidence>
<evidence type="ECO:0000256" key="1">
    <source>
        <dbReference type="ARBA" id="ARBA00004123"/>
    </source>
</evidence>
<feature type="region of interest" description="Disordered" evidence="14">
    <location>
        <begin position="191"/>
        <end position="230"/>
    </location>
</feature>
<dbReference type="GO" id="GO:0005634">
    <property type="term" value="C:nucleus"/>
    <property type="evidence" value="ECO:0007669"/>
    <property type="project" value="UniProtKB-SubCell"/>
</dbReference>
<evidence type="ECO:0000256" key="8">
    <source>
        <dbReference type="ARBA" id="ARBA00023163"/>
    </source>
</evidence>
<evidence type="ECO:0000256" key="5">
    <source>
        <dbReference type="ARBA" id="ARBA00023015"/>
    </source>
</evidence>
<comment type="function">
    <text evidence="10">Probable transcriptional regulator that is required in neural development for the normal formation of sublateral cholinergic motor neuron processes. Plays a role in regulating the expression of acetylcholine transporter protein unc-17 in the sublateral processes. In particular, it is required in sublateral motor neurons for a left-right turning behavior that occurs during the lethargus phase of the normal sleep process called 'flipping'. During 'flipping' animals rotate 180 degrees about their longitudinal axis.</text>
</comment>
<proteinExistence type="inferred from homology"/>
<dbReference type="PRINTS" id="PR00024">
    <property type="entry name" value="HOMEOBOX"/>
</dbReference>
<evidence type="ECO:0000256" key="10">
    <source>
        <dbReference type="ARBA" id="ARBA00057950"/>
    </source>
</evidence>
<dbReference type="InterPro" id="IPR001356">
    <property type="entry name" value="HD"/>
</dbReference>
<dbReference type="SMART" id="SM00389">
    <property type="entry name" value="HOX"/>
    <property type="match status" value="1"/>
</dbReference>